<sequence length="493" mass="53818">MMARLAAWGQRSGPVVATYVGSLLLSLAAHARGDLIGRDGILYVETARAFLDLGLWAPHPGIDWQFFSLLMAGLSALTGLDLATAGNLLNAFLLAGACALAVAMVRQRMPEAAWVAALVALAMPGYNGYRDDLIREHGFWCFSMLAFWLAMKWQAHGRWREAIACQLALGVAALFRLEAVAFYPALMLWAGLAAPAGQRLRRVLVIGGLPLAGGLLAGMLLGSGAVPMPSRVSYYLDAANPLHKLHVLKEAAGRMSDTVFPFKYSREEAGYILFFGLLSIIPVKFLKMTGVFLVPLAYLFAVQPLRAVLARWQPLAWAFLAYLLVLAAFVTHQFFLSARYVSLLSLLAMPLAAAGLFLLMRRHPRWKGPMLALAVLTLAANVISFSPRKTHIVEAGRWLGANVAEGQACLTNSRLAYYAGWRVGGIVFEGSDLDRMIGEGRCAWVAMEAGRKENPDAWLKQNRLQEVRRFENAAGDAVIIARRMDLPPAPSAR</sequence>
<accession>A0A809R0Z7</accession>
<feature type="transmembrane region" description="Helical" evidence="1">
    <location>
        <begin position="167"/>
        <end position="191"/>
    </location>
</feature>
<dbReference type="AlphaFoldDB" id="A0A809R0Z7"/>
<protein>
    <submittedName>
        <fullName evidence="2">Uncharacterized protein</fullName>
    </submittedName>
</protein>
<dbReference type="EMBL" id="AP021857">
    <property type="protein sequence ID" value="BBO21289.1"/>
    <property type="molecule type" value="Genomic_DNA"/>
</dbReference>
<dbReference type="Proteomes" id="UP000662914">
    <property type="component" value="Chromosome"/>
</dbReference>
<feature type="transmembrane region" description="Helical" evidence="1">
    <location>
        <begin position="112"/>
        <end position="129"/>
    </location>
</feature>
<evidence type="ECO:0000256" key="1">
    <source>
        <dbReference type="SAM" id="Phobius"/>
    </source>
</evidence>
<feature type="transmembrane region" description="Helical" evidence="1">
    <location>
        <begin position="371"/>
        <end position="387"/>
    </location>
</feature>
<proteinExistence type="predicted"/>
<feature type="transmembrane region" description="Helical" evidence="1">
    <location>
        <begin position="88"/>
        <end position="106"/>
    </location>
</feature>
<feature type="transmembrane region" description="Helical" evidence="1">
    <location>
        <begin position="138"/>
        <end position="155"/>
    </location>
</feature>
<feature type="transmembrane region" description="Helical" evidence="1">
    <location>
        <begin position="203"/>
        <end position="226"/>
    </location>
</feature>
<keyword evidence="1" id="KW-0472">Membrane</keyword>
<reference evidence="2" key="1">
    <citation type="journal article" name="DNA Res.">
        <title>The physiological potential of anammox bacteria as revealed by their core genome structure.</title>
        <authorList>
            <person name="Okubo T."/>
            <person name="Toyoda A."/>
            <person name="Fukuhara K."/>
            <person name="Uchiyama I."/>
            <person name="Harigaya Y."/>
            <person name="Kuroiwa M."/>
            <person name="Suzuki T."/>
            <person name="Murakami Y."/>
            <person name="Suwa Y."/>
            <person name="Takami H."/>
        </authorList>
    </citation>
    <scope>NUCLEOTIDE SEQUENCE</scope>
    <source>
        <strain evidence="2">317325-3</strain>
    </source>
</reference>
<keyword evidence="1" id="KW-1133">Transmembrane helix</keyword>
<dbReference type="KEGG" id="ddz:DSYM_19880"/>
<organism evidence="2 3">
    <name type="scientific">Candidatus Desulfobacillus denitrificans</name>
    <dbReference type="NCBI Taxonomy" id="2608985"/>
    <lineage>
        <taxon>Bacteria</taxon>
        <taxon>Pseudomonadati</taxon>
        <taxon>Pseudomonadota</taxon>
        <taxon>Betaproteobacteria</taxon>
        <taxon>Candidatus Desulfobacillus</taxon>
    </lineage>
</organism>
<name>A0A809R0Z7_9PROT</name>
<gene>
    <name evidence="2" type="ORF">DSYM_19880</name>
</gene>
<feature type="transmembrane region" description="Helical" evidence="1">
    <location>
        <begin position="314"/>
        <end position="334"/>
    </location>
</feature>
<keyword evidence="1" id="KW-0812">Transmembrane</keyword>
<feature type="transmembrane region" description="Helical" evidence="1">
    <location>
        <begin position="340"/>
        <end position="359"/>
    </location>
</feature>
<feature type="transmembrane region" description="Helical" evidence="1">
    <location>
        <begin position="271"/>
        <end position="302"/>
    </location>
</feature>
<evidence type="ECO:0000313" key="2">
    <source>
        <dbReference type="EMBL" id="BBO21289.1"/>
    </source>
</evidence>
<evidence type="ECO:0000313" key="3">
    <source>
        <dbReference type="Proteomes" id="UP000662914"/>
    </source>
</evidence>